<evidence type="ECO:0000256" key="2">
    <source>
        <dbReference type="ARBA" id="ARBA00004371"/>
    </source>
</evidence>
<dbReference type="InterPro" id="IPR006571">
    <property type="entry name" value="TLDc_dom"/>
</dbReference>
<keyword evidence="4" id="KW-0963">Cytoplasm</keyword>
<dbReference type="GO" id="GO:0016020">
    <property type="term" value="C:membrane"/>
    <property type="evidence" value="ECO:0007669"/>
    <property type="project" value="UniProtKB-SubCell"/>
</dbReference>
<comment type="caution">
    <text evidence="11">The sequence shown here is derived from an EMBL/GenBank/DDBJ whole genome shotgun (WGS) entry which is preliminary data.</text>
</comment>
<dbReference type="PANTHER" id="PTHR23354">
    <property type="entry name" value="NUCLEOLAR PROTEIN 7/ESTROGEN RECEPTOR COACTIVATOR-RELATED"/>
    <property type="match status" value="1"/>
</dbReference>
<dbReference type="Proteomes" id="UP001608902">
    <property type="component" value="Unassembled WGS sequence"/>
</dbReference>
<evidence type="ECO:0000256" key="9">
    <source>
        <dbReference type="ARBA" id="ARBA00042134"/>
    </source>
</evidence>
<name>A0ABD6EEN2_9BILA</name>
<evidence type="ECO:0000256" key="1">
    <source>
        <dbReference type="ARBA" id="ARBA00004370"/>
    </source>
</evidence>
<evidence type="ECO:0000256" key="4">
    <source>
        <dbReference type="ARBA" id="ARBA00022490"/>
    </source>
</evidence>
<dbReference type="PANTHER" id="PTHR23354:SF131">
    <property type="entry name" value="MTOR-ASSOCIATED PROTEIN MEAK7"/>
    <property type="match status" value="1"/>
</dbReference>
<dbReference type="EMBL" id="JBGFUD010000565">
    <property type="protein sequence ID" value="MFH4974790.1"/>
    <property type="molecule type" value="Genomic_DNA"/>
</dbReference>
<accession>A0ABD6EEN2</accession>
<gene>
    <name evidence="11" type="ORF">AB6A40_001499</name>
</gene>
<evidence type="ECO:0000259" key="10">
    <source>
        <dbReference type="PROSITE" id="PS51886"/>
    </source>
</evidence>
<proteinExistence type="predicted"/>
<sequence length="408" mass="45593">MTMGAESSSRRNSVGETTLNGTAIEAVRRQFSRMADEKDSYIHKTNFLKSTEMYMEKELQEAVFKTIESFSNHKCKLSLKGFAHFADLMLGTSDTKAECLLLFGLSLDEIVKSVTSSFLKLEKCAAHDSHLLVDFIMKNAPKEEPLTTVSVSKWLLSTASLYAMVERVFEMFILGKNTHYLPELSASTVLSPSVMVVIASYLTDEYRKKWTVLFDSSCHGESFSKLLAAVNSTGACLVIIETTKGHVFGGFSSDGFVCGPKYTGDSRCFLFEYKPKIDIHTATGYNANYAYLNYQQATFPNGLGMGGHDESWSFFLSEEFGKGKCAPNICTFEPCWLAGEDEFTVKKVEVWRTGKGKQRKKYDSEGNEIIEKEMSALDRDPEATAILELSGKCRHSDGYREPPPEECD</sequence>
<dbReference type="GO" id="GO:0005764">
    <property type="term" value="C:lysosome"/>
    <property type="evidence" value="ECO:0007669"/>
    <property type="project" value="UniProtKB-SubCell"/>
</dbReference>
<dbReference type="PROSITE" id="PS51886">
    <property type="entry name" value="TLDC"/>
    <property type="match status" value="1"/>
</dbReference>
<feature type="domain" description="TLDc" evidence="10">
    <location>
        <begin position="188"/>
        <end position="354"/>
    </location>
</feature>
<keyword evidence="6" id="KW-0458">Lysosome</keyword>
<keyword evidence="12" id="KW-1185">Reference proteome</keyword>
<evidence type="ECO:0000256" key="5">
    <source>
        <dbReference type="ARBA" id="ARBA00023136"/>
    </source>
</evidence>
<comment type="subcellular location">
    <subcellularLocation>
        <location evidence="3">Cytoplasm</location>
    </subcellularLocation>
    <subcellularLocation>
        <location evidence="2">Lysosome</location>
    </subcellularLocation>
    <subcellularLocation>
        <location evidence="1">Membrane</location>
    </subcellularLocation>
</comment>
<evidence type="ECO:0000256" key="7">
    <source>
        <dbReference type="ARBA" id="ARBA00039594"/>
    </source>
</evidence>
<dbReference type="AlphaFoldDB" id="A0ABD6EEN2"/>
<evidence type="ECO:0000313" key="11">
    <source>
        <dbReference type="EMBL" id="MFH4974790.1"/>
    </source>
</evidence>
<evidence type="ECO:0000313" key="12">
    <source>
        <dbReference type="Proteomes" id="UP001608902"/>
    </source>
</evidence>
<organism evidence="11 12">
    <name type="scientific">Gnathostoma spinigerum</name>
    <dbReference type="NCBI Taxonomy" id="75299"/>
    <lineage>
        <taxon>Eukaryota</taxon>
        <taxon>Metazoa</taxon>
        <taxon>Ecdysozoa</taxon>
        <taxon>Nematoda</taxon>
        <taxon>Chromadorea</taxon>
        <taxon>Rhabditida</taxon>
        <taxon>Spirurina</taxon>
        <taxon>Gnathostomatomorpha</taxon>
        <taxon>Gnathostomatoidea</taxon>
        <taxon>Gnathostomatidae</taxon>
        <taxon>Gnathostoma</taxon>
    </lineage>
</organism>
<evidence type="ECO:0000256" key="8">
    <source>
        <dbReference type="ARBA" id="ARBA00041780"/>
    </source>
</evidence>
<protein>
    <recommendedName>
        <fullName evidence="7">MTOR-associated protein MEAK7</fullName>
    </recommendedName>
    <alternativeName>
        <fullName evidence="9">TBC/LysM-associated domain-containing protein 1</fullName>
    </alternativeName>
    <alternativeName>
        <fullName evidence="8">TLD domain-containing protein 1</fullName>
    </alternativeName>
</protein>
<reference evidence="11 12" key="1">
    <citation type="submission" date="2024-08" db="EMBL/GenBank/DDBJ databases">
        <title>Gnathostoma spinigerum genome.</title>
        <authorList>
            <person name="Gonzalez-Bertolin B."/>
            <person name="Monzon S."/>
            <person name="Zaballos A."/>
            <person name="Jimenez P."/>
            <person name="Dekumyoy P."/>
            <person name="Varona S."/>
            <person name="Cuesta I."/>
            <person name="Sumanam S."/>
            <person name="Adisakwattana P."/>
            <person name="Gasser R.B."/>
            <person name="Hernandez-Gonzalez A."/>
            <person name="Young N.D."/>
            <person name="Perteguer M.J."/>
        </authorList>
    </citation>
    <scope>NUCLEOTIDE SEQUENCE [LARGE SCALE GENOMIC DNA]</scope>
    <source>
        <strain evidence="11">AL3</strain>
        <tissue evidence="11">Liver</tissue>
    </source>
</reference>
<keyword evidence="5" id="KW-0472">Membrane</keyword>
<dbReference type="SMART" id="SM00584">
    <property type="entry name" value="TLDc"/>
    <property type="match status" value="1"/>
</dbReference>
<evidence type="ECO:0000256" key="3">
    <source>
        <dbReference type="ARBA" id="ARBA00004496"/>
    </source>
</evidence>
<evidence type="ECO:0000256" key="6">
    <source>
        <dbReference type="ARBA" id="ARBA00023228"/>
    </source>
</evidence>
<dbReference type="Pfam" id="PF07534">
    <property type="entry name" value="TLD"/>
    <property type="match status" value="1"/>
</dbReference>